<name>A0A8J2J601_FUSEQ</name>
<dbReference type="EMBL" id="CAJSTJ010000163">
    <property type="protein sequence ID" value="CAG7564214.1"/>
    <property type="molecule type" value="Genomic_DNA"/>
</dbReference>
<dbReference type="AlphaFoldDB" id="A0A8J2J601"/>
<comment type="caution">
    <text evidence="1">The sequence shown here is derived from an EMBL/GenBank/DDBJ whole genome shotgun (WGS) entry which is preliminary data.</text>
</comment>
<dbReference type="Proteomes" id="UP000693738">
    <property type="component" value="Unassembled WGS sequence"/>
</dbReference>
<sequence length="66" mass="7888">MAEPKDKTELEDTTELKDMFESKDRNYTVISSKQLDRARRWVEPRNDPNIDWGLGNWEMSQREWGG</sequence>
<evidence type="ECO:0000313" key="2">
    <source>
        <dbReference type="Proteomes" id="UP000693738"/>
    </source>
</evidence>
<reference evidence="1" key="1">
    <citation type="submission" date="2021-05" db="EMBL/GenBank/DDBJ databases">
        <authorList>
            <person name="Khan N."/>
        </authorList>
    </citation>
    <scope>NUCLEOTIDE SEQUENCE</scope>
</reference>
<protein>
    <submittedName>
        <fullName evidence="1">Uncharacterized protein</fullName>
    </submittedName>
</protein>
<proteinExistence type="predicted"/>
<accession>A0A8J2J601</accession>
<evidence type="ECO:0000313" key="1">
    <source>
        <dbReference type="EMBL" id="CAG7564214.1"/>
    </source>
</evidence>
<gene>
    <name evidence="1" type="ORF">FEQUK3_LOCUS9955</name>
</gene>
<organism evidence="1 2">
    <name type="scientific">Fusarium equiseti</name>
    <name type="common">Fusarium scirpi</name>
    <dbReference type="NCBI Taxonomy" id="61235"/>
    <lineage>
        <taxon>Eukaryota</taxon>
        <taxon>Fungi</taxon>
        <taxon>Dikarya</taxon>
        <taxon>Ascomycota</taxon>
        <taxon>Pezizomycotina</taxon>
        <taxon>Sordariomycetes</taxon>
        <taxon>Hypocreomycetidae</taxon>
        <taxon>Hypocreales</taxon>
        <taxon>Nectriaceae</taxon>
        <taxon>Fusarium</taxon>
        <taxon>Fusarium incarnatum-equiseti species complex</taxon>
    </lineage>
</organism>